<feature type="chain" id="PRO_5037733270" evidence="1">
    <location>
        <begin position="21"/>
        <end position="303"/>
    </location>
</feature>
<evidence type="ECO:0000313" key="2">
    <source>
        <dbReference type="EMBL" id="GGX52832.1"/>
    </source>
</evidence>
<evidence type="ECO:0000313" key="3">
    <source>
        <dbReference type="Proteomes" id="UP000626148"/>
    </source>
</evidence>
<reference evidence="2" key="2">
    <citation type="submission" date="2020-09" db="EMBL/GenBank/DDBJ databases">
        <authorList>
            <person name="Sun Q."/>
            <person name="Kim S."/>
        </authorList>
    </citation>
    <scope>NUCLEOTIDE SEQUENCE</scope>
    <source>
        <strain evidence="2">KCTC 22169</strain>
    </source>
</reference>
<accession>A0A918NAB9</accession>
<keyword evidence="3" id="KW-1185">Reference proteome</keyword>
<dbReference type="AlphaFoldDB" id="A0A918NAB9"/>
<sequence>MKTTLSVFAGLTFSATSAWADFRVDLEPAEVAGKLDIWTIANLSVGESGLVQANHLEYCEDRGRVLVSSITELSGDFPDDSAVLKILREPGGTVSIGRSQQGRELTAADFVAWSYDMSHLPQCSHLHSDGVPTLRVNRFFGSTSLSELTGWLVPDGSGPSYPDTGPGDPVGYNWQLSETQSPILGTTRIILSTRSISDEATLMIRCQRNQMDVYIATENTVDHSRQPVTMRLGDAMTETVWMTPSTDNDALFFDDAIAIIERMFHANDALFRFHDTTGASKTELFRIEGLEQAIEPFREACDW</sequence>
<comment type="caution">
    <text evidence="2">The sequence shown here is derived from an EMBL/GenBank/DDBJ whole genome shotgun (WGS) entry which is preliminary data.</text>
</comment>
<feature type="signal peptide" evidence="1">
    <location>
        <begin position="1"/>
        <end position="20"/>
    </location>
</feature>
<organism evidence="2 3">
    <name type="scientific">Saccharospirillum salsuginis</name>
    <dbReference type="NCBI Taxonomy" id="418750"/>
    <lineage>
        <taxon>Bacteria</taxon>
        <taxon>Pseudomonadati</taxon>
        <taxon>Pseudomonadota</taxon>
        <taxon>Gammaproteobacteria</taxon>
        <taxon>Oceanospirillales</taxon>
        <taxon>Saccharospirillaceae</taxon>
        <taxon>Saccharospirillum</taxon>
    </lineage>
</organism>
<gene>
    <name evidence="2" type="ORF">GCM10007392_20320</name>
</gene>
<dbReference type="RefSeq" id="WP_189608420.1">
    <property type="nucleotide sequence ID" value="NZ_BMXR01000004.1"/>
</dbReference>
<dbReference type="Pfam" id="PF11319">
    <property type="entry name" value="VasI"/>
    <property type="match status" value="1"/>
</dbReference>
<dbReference type="Proteomes" id="UP000626148">
    <property type="component" value="Unassembled WGS sequence"/>
</dbReference>
<dbReference type="InterPro" id="IPR017738">
    <property type="entry name" value="T6SS-assoc_VCA0118"/>
</dbReference>
<keyword evidence="1" id="KW-0732">Signal</keyword>
<name>A0A918NAB9_9GAMM</name>
<reference evidence="2" key="1">
    <citation type="journal article" date="2014" name="Int. J. Syst. Evol. Microbiol.">
        <title>Complete genome sequence of Corynebacterium casei LMG S-19264T (=DSM 44701T), isolated from a smear-ripened cheese.</title>
        <authorList>
            <consortium name="US DOE Joint Genome Institute (JGI-PGF)"/>
            <person name="Walter F."/>
            <person name="Albersmeier A."/>
            <person name="Kalinowski J."/>
            <person name="Ruckert C."/>
        </authorList>
    </citation>
    <scope>NUCLEOTIDE SEQUENCE</scope>
    <source>
        <strain evidence="2">KCTC 22169</strain>
    </source>
</reference>
<proteinExistence type="predicted"/>
<protein>
    <submittedName>
        <fullName evidence="2">Uncharacterized protein</fullName>
    </submittedName>
</protein>
<evidence type="ECO:0000256" key="1">
    <source>
        <dbReference type="SAM" id="SignalP"/>
    </source>
</evidence>
<dbReference type="EMBL" id="BMXR01000004">
    <property type="protein sequence ID" value="GGX52832.1"/>
    <property type="molecule type" value="Genomic_DNA"/>
</dbReference>